<feature type="domain" description="Non-reducing end beta-L-arabinofuranosidase-like GH127 middle" evidence="5">
    <location>
        <begin position="432"/>
        <end position="527"/>
    </location>
</feature>
<dbReference type="InterPro" id="IPR049046">
    <property type="entry name" value="Beta-AFase-like_GH127_middle"/>
</dbReference>
<feature type="chain" id="PRO_5021983985" evidence="1">
    <location>
        <begin position="23"/>
        <end position="806"/>
    </location>
</feature>
<dbReference type="PANTHER" id="PTHR31151">
    <property type="entry name" value="PROLINE-TRNA LIGASE (DUF1680)"/>
    <property type="match status" value="1"/>
</dbReference>
<gene>
    <name evidence="6" type="primary">hypBA1_1</name>
    <name evidence="6" type="ORF">Pan181_12970</name>
</gene>
<sequence length="806" mass="89385" precursor="true">MRKALQVGLLVLMVATMRSASAAPAGDTPHASPYPVSAVRLGAGPFKDAAAANREYLLALDADRLLAPFRTEAGLEPRKPFYGSWESGGLGGQTGGHYLSALSLMVALGEDTPDGELNRRLDYALSELAECQQAYGNGYVGGVPGSRQLWADVRAGNIDTHGFGLNGKWVPWYNIHKTFAGIRDAYVIAEKPVAKELLVNLGDWCVELMSHLDDNQMQVMMRAEHGGMNEVLADLYAITGDEKYLQAAQRFCHRQVLDPLRRHQDRLTGLHANTQIPKVIGLKRIGELAGDEQANSAAKFFWQTVSQERSLAFGGNSVAEHFNDPNDYSSVLERREGPETCNTYNMLRLTEQLFAAEPSANYIDFYERALYNHILAAINPEHPGFVYFTPIRPQLYRVYSTPENCFWCCVGTGIENPGRYGKLIYSAADDGGIYVNLFIASTLTASDNVQITQQTSFPDEPSTQLTLKLKQPASFALRVRHPAWVPAGEFQVRVNGELMQVESQPSSYAEISREWQNGDVVDVALPMHTTTERLPDGSDWVALLRGPIVLVAPAGTHDLVGLFADNERMAHVAEGELVPFEEVPVLLTTEEDLPSHVVPQSGEGPMHFELTDVVQPPVGDGVSLVPFFRLHEQRYQMYWELTTQEQMQARKQRFAAEQRAREALERATLDRVAIGEQQPEVEHQFAGSETESGSHQGRRWRHGKWFEYTLNTRGESKATLMVTYWGGDNGRSFDILVNGEKLASETLTASHPTEFFTQKYPIAPQTLTQAADGNLTIRFEATRGVAGGVYDLRLLNPSELPSESNP</sequence>
<accession>A0A518AK50</accession>
<dbReference type="InterPro" id="IPR046544">
    <property type="entry name" value="GH146_SB_dom"/>
</dbReference>
<protein>
    <submittedName>
        <fullName evidence="6">Non-reducing end beta-L-arabinofuranosidase</fullName>
        <ecNumber evidence="6">3.2.1.185</ecNumber>
    </submittedName>
</protein>
<dbReference type="Proteomes" id="UP000315750">
    <property type="component" value="Chromosome"/>
</dbReference>
<dbReference type="InterPro" id="IPR012878">
    <property type="entry name" value="Beta-AFase-like_GH127_cat"/>
</dbReference>
<dbReference type="EMBL" id="CP036278">
    <property type="protein sequence ID" value="QDU55111.1"/>
    <property type="molecule type" value="Genomic_DNA"/>
</dbReference>
<keyword evidence="7" id="KW-1185">Reference proteome</keyword>
<dbReference type="InterPro" id="IPR032275">
    <property type="entry name" value="DUF4986"/>
</dbReference>
<proteinExistence type="predicted"/>
<dbReference type="Pfam" id="PF16375">
    <property type="entry name" value="DUF4986"/>
    <property type="match status" value="1"/>
</dbReference>
<feature type="domain" description="Non-reducing end beta-L-arabinofuranosidase-like GH127 catalytic" evidence="2">
    <location>
        <begin position="38"/>
        <end position="421"/>
    </location>
</feature>
<evidence type="ECO:0000256" key="1">
    <source>
        <dbReference type="SAM" id="SignalP"/>
    </source>
</evidence>
<evidence type="ECO:0000313" key="6">
    <source>
        <dbReference type="EMBL" id="QDU55111.1"/>
    </source>
</evidence>
<feature type="domain" description="Glycoside hydrolase GH146 substrate-binding" evidence="4">
    <location>
        <begin position="663"/>
        <end position="795"/>
    </location>
</feature>
<evidence type="ECO:0000259" key="4">
    <source>
        <dbReference type="Pfam" id="PF20620"/>
    </source>
</evidence>
<dbReference type="InterPro" id="IPR008928">
    <property type="entry name" value="6-hairpin_glycosidase_sf"/>
</dbReference>
<feature type="domain" description="DUF4986" evidence="3">
    <location>
        <begin position="555"/>
        <end position="639"/>
    </location>
</feature>
<dbReference type="GO" id="GO:0005975">
    <property type="term" value="P:carbohydrate metabolic process"/>
    <property type="evidence" value="ECO:0007669"/>
    <property type="project" value="InterPro"/>
</dbReference>
<dbReference type="GO" id="GO:0102478">
    <property type="term" value="F:beta-L-arabinofuranosidase activity"/>
    <property type="evidence" value="ECO:0007669"/>
    <property type="project" value="UniProtKB-EC"/>
</dbReference>
<organism evidence="6 7">
    <name type="scientific">Aeoliella mucimassa</name>
    <dbReference type="NCBI Taxonomy" id="2527972"/>
    <lineage>
        <taxon>Bacteria</taxon>
        <taxon>Pseudomonadati</taxon>
        <taxon>Planctomycetota</taxon>
        <taxon>Planctomycetia</taxon>
        <taxon>Pirellulales</taxon>
        <taxon>Lacipirellulaceae</taxon>
        <taxon>Aeoliella</taxon>
    </lineage>
</organism>
<dbReference type="EC" id="3.2.1.185" evidence="6"/>
<evidence type="ECO:0000259" key="2">
    <source>
        <dbReference type="Pfam" id="PF07944"/>
    </source>
</evidence>
<keyword evidence="1" id="KW-0732">Signal</keyword>
<dbReference type="AlphaFoldDB" id="A0A518AK50"/>
<dbReference type="PANTHER" id="PTHR31151:SF0">
    <property type="entry name" value="PROLINE-TRNA LIGASE (DUF1680)"/>
    <property type="match status" value="1"/>
</dbReference>
<evidence type="ECO:0000259" key="3">
    <source>
        <dbReference type="Pfam" id="PF16375"/>
    </source>
</evidence>
<dbReference type="SUPFAM" id="SSF48208">
    <property type="entry name" value="Six-hairpin glycosidases"/>
    <property type="match status" value="1"/>
</dbReference>
<keyword evidence="6" id="KW-0326">Glycosidase</keyword>
<evidence type="ECO:0000313" key="7">
    <source>
        <dbReference type="Proteomes" id="UP000315750"/>
    </source>
</evidence>
<reference evidence="6 7" key="1">
    <citation type="submission" date="2019-02" db="EMBL/GenBank/DDBJ databases">
        <title>Deep-cultivation of Planctomycetes and their phenomic and genomic characterization uncovers novel biology.</title>
        <authorList>
            <person name="Wiegand S."/>
            <person name="Jogler M."/>
            <person name="Boedeker C."/>
            <person name="Pinto D."/>
            <person name="Vollmers J."/>
            <person name="Rivas-Marin E."/>
            <person name="Kohn T."/>
            <person name="Peeters S.H."/>
            <person name="Heuer A."/>
            <person name="Rast P."/>
            <person name="Oberbeckmann S."/>
            <person name="Bunk B."/>
            <person name="Jeske O."/>
            <person name="Meyerdierks A."/>
            <person name="Storesund J.E."/>
            <person name="Kallscheuer N."/>
            <person name="Luecker S."/>
            <person name="Lage O.M."/>
            <person name="Pohl T."/>
            <person name="Merkel B.J."/>
            <person name="Hornburger P."/>
            <person name="Mueller R.-W."/>
            <person name="Bruemmer F."/>
            <person name="Labrenz M."/>
            <person name="Spormann A.M."/>
            <person name="Op den Camp H."/>
            <person name="Overmann J."/>
            <person name="Amann R."/>
            <person name="Jetten M.S.M."/>
            <person name="Mascher T."/>
            <person name="Medema M.H."/>
            <person name="Devos D.P."/>
            <person name="Kaster A.-K."/>
            <person name="Ovreas L."/>
            <person name="Rohde M."/>
            <person name="Galperin M.Y."/>
            <person name="Jogler C."/>
        </authorList>
    </citation>
    <scope>NUCLEOTIDE SEQUENCE [LARGE SCALE GENOMIC DNA]</scope>
    <source>
        <strain evidence="6 7">Pan181</strain>
    </source>
</reference>
<dbReference type="Pfam" id="PF20736">
    <property type="entry name" value="Glyco_hydro127M"/>
    <property type="match status" value="1"/>
</dbReference>
<keyword evidence="6" id="KW-0378">Hydrolase</keyword>
<dbReference type="KEGG" id="amuc:Pan181_12970"/>
<name>A0A518AK50_9BACT</name>
<evidence type="ECO:0000259" key="5">
    <source>
        <dbReference type="Pfam" id="PF20736"/>
    </source>
</evidence>
<dbReference type="Pfam" id="PF20620">
    <property type="entry name" value="DUF6805"/>
    <property type="match status" value="1"/>
</dbReference>
<dbReference type="Pfam" id="PF07944">
    <property type="entry name" value="Beta-AFase-like_GH127_cat"/>
    <property type="match status" value="1"/>
</dbReference>
<feature type="signal peptide" evidence="1">
    <location>
        <begin position="1"/>
        <end position="22"/>
    </location>
</feature>